<evidence type="ECO:0000256" key="1">
    <source>
        <dbReference type="SAM" id="SignalP"/>
    </source>
</evidence>
<dbReference type="InterPro" id="IPR005135">
    <property type="entry name" value="Endo/exonuclease/phosphatase"/>
</dbReference>
<dbReference type="Pfam" id="PF03372">
    <property type="entry name" value="Exo_endo_phos"/>
    <property type="match status" value="1"/>
</dbReference>
<dbReference type="EMBL" id="QFPO01000003">
    <property type="protein sequence ID" value="PZQ18294.1"/>
    <property type="molecule type" value="Genomic_DNA"/>
</dbReference>
<dbReference type="Proteomes" id="UP000249046">
    <property type="component" value="Unassembled WGS sequence"/>
</dbReference>
<feature type="chain" id="PRO_5015849623" evidence="1">
    <location>
        <begin position="25"/>
        <end position="302"/>
    </location>
</feature>
<evidence type="ECO:0000259" key="2">
    <source>
        <dbReference type="Pfam" id="PF03372"/>
    </source>
</evidence>
<comment type="caution">
    <text evidence="3">The sequence shown here is derived from an EMBL/GenBank/DDBJ whole genome shotgun (WGS) entry which is preliminary data.</text>
</comment>
<sequence length="302" mass="33200">MPNLLRPSSHPFRCWLAAAVLALAGCGTAPPQRDADLKIATWNLEHLAEADGSGCRQRSEADYATLRRYADALDADVIAFQEVESVRAARRVFPADRYDIVFSDRPDSGNRGYCRRGGPEAGLQIRHQSVGFAIRKGVPYTRHPDLRELALGNPDLRWGVDVTVHGRQPLRLLALHLKSGCSTGDRNEACPTLFGQVPVLERWIDARRAEGGDFALLGDWNRRMALAGDPVWASLSDGRALVDAAGGRNATCKQRYRDFIDHIVLGPAAAERVRPGSFEELTYGVPEAEYPSDHCPIAVSLH</sequence>
<reference evidence="3 4" key="1">
    <citation type="submission" date="2017-08" db="EMBL/GenBank/DDBJ databases">
        <title>Infants hospitalized years apart are colonized by the same room-sourced microbial strains.</title>
        <authorList>
            <person name="Brooks B."/>
            <person name="Olm M.R."/>
            <person name="Firek B.A."/>
            <person name="Baker R."/>
            <person name="Thomas B.C."/>
            <person name="Morowitz M.J."/>
            <person name="Banfield J.F."/>
        </authorList>
    </citation>
    <scope>NUCLEOTIDE SEQUENCE [LARGE SCALE GENOMIC DNA]</scope>
    <source>
        <strain evidence="3">S2_005_003_R2_42</strain>
    </source>
</reference>
<feature type="domain" description="Endonuclease/exonuclease/phosphatase" evidence="2">
    <location>
        <begin position="40"/>
        <end position="294"/>
    </location>
</feature>
<dbReference type="InterPro" id="IPR036691">
    <property type="entry name" value="Endo/exonu/phosph_ase_sf"/>
</dbReference>
<proteinExistence type="predicted"/>
<keyword evidence="3" id="KW-0255">Endonuclease</keyword>
<accession>A0A2W5KQW5</accession>
<organism evidence="3 4">
    <name type="scientific">Rhodanobacter denitrificans</name>
    <dbReference type="NCBI Taxonomy" id="666685"/>
    <lineage>
        <taxon>Bacteria</taxon>
        <taxon>Pseudomonadati</taxon>
        <taxon>Pseudomonadota</taxon>
        <taxon>Gammaproteobacteria</taxon>
        <taxon>Lysobacterales</taxon>
        <taxon>Rhodanobacteraceae</taxon>
        <taxon>Rhodanobacter</taxon>
    </lineage>
</organism>
<name>A0A2W5KQW5_9GAMM</name>
<keyword evidence="3" id="KW-0540">Nuclease</keyword>
<dbReference type="Gene3D" id="3.60.10.10">
    <property type="entry name" value="Endonuclease/exonuclease/phosphatase"/>
    <property type="match status" value="1"/>
</dbReference>
<dbReference type="GO" id="GO:0004519">
    <property type="term" value="F:endonuclease activity"/>
    <property type="evidence" value="ECO:0007669"/>
    <property type="project" value="UniProtKB-KW"/>
</dbReference>
<keyword evidence="3" id="KW-0269">Exonuclease</keyword>
<dbReference type="SUPFAM" id="SSF56219">
    <property type="entry name" value="DNase I-like"/>
    <property type="match status" value="1"/>
</dbReference>
<dbReference type="AlphaFoldDB" id="A0A2W5KQW5"/>
<feature type="signal peptide" evidence="1">
    <location>
        <begin position="1"/>
        <end position="24"/>
    </location>
</feature>
<dbReference type="GO" id="GO:0004527">
    <property type="term" value="F:exonuclease activity"/>
    <property type="evidence" value="ECO:0007669"/>
    <property type="project" value="UniProtKB-KW"/>
</dbReference>
<evidence type="ECO:0000313" key="3">
    <source>
        <dbReference type="EMBL" id="PZQ18294.1"/>
    </source>
</evidence>
<keyword evidence="1" id="KW-0732">Signal</keyword>
<gene>
    <name evidence="3" type="ORF">DI564_02990</name>
</gene>
<keyword evidence="3" id="KW-0378">Hydrolase</keyword>
<dbReference type="PROSITE" id="PS51257">
    <property type="entry name" value="PROKAR_LIPOPROTEIN"/>
    <property type="match status" value="1"/>
</dbReference>
<protein>
    <submittedName>
        <fullName evidence="3">Endonuclease/exonuclease/phosphatase</fullName>
    </submittedName>
</protein>
<evidence type="ECO:0000313" key="4">
    <source>
        <dbReference type="Proteomes" id="UP000249046"/>
    </source>
</evidence>